<dbReference type="Proteomes" id="UP001058003">
    <property type="component" value="Chromosome"/>
</dbReference>
<dbReference type="RefSeq" id="WP_033363148.1">
    <property type="nucleotide sequence ID" value="NZ_CP073767.1"/>
</dbReference>
<gene>
    <name evidence="9" type="ORF">Daura_01780</name>
</gene>
<dbReference type="GO" id="GO:0005886">
    <property type="term" value="C:plasma membrane"/>
    <property type="evidence" value="ECO:0007669"/>
    <property type="project" value="UniProtKB-SubCell"/>
</dbReference>
<protein>
    <recommendedName>
        <fullName evidence="4">signal peptidase I</fullName>
        <ecNumber evidence="4">3.4.21.89</ecNumber>
    </recommendedName>
</protein>
<dbReference type="InterPro" id="IPR019758">
    <property type="entry name" value="Pept_S26A_signal_pept_1_CS"/>
</dbReference>
<dbReference type="Gene3D" id="2.10.109.10">
    <property type="entry name" value="Umud Fragment, subunit A"/>
    <property type="match status" value="1"/>
</dbReference>
<dbReference type="InterPro" id="IPR036286">
    <property type="entry name" value="LexA/Signal_pep-like_sf"/>
</dbReference>
<dbReference type="KEGG" id="daur:Daura_01780"/>
<name>A0A9Q9IGD7_9ACTN</name>
<dbReference type="EC" id="3.4.21.89" evidence="4"/>
<feature type="active site" evidence="7">
    <location>
        <position position="86"/>
    </location>
</feature>
<dbReference type="GO" id="GO:0004252">
    <property type="term" value="F:serine-type endopeptidase activity"/>
    <property type="evidence" value="ECO:0007669"/>
    <property type="project" value="InterPro"/>
</dbReference>
<accession>A0A9Q9IGD7</accession>
<dbReference type="CDD" id="cd06530">
    <property type="entry name" value="S26_SPase_I"/>
    <property type="match status" value="1"/>
</dbReference>
<feature type="active site" evidence="7">
    <location>
        <position position="30"/>
    </location>
</feature>
<dbReference type="InterPro" id="IPR000223">
    <property type="entry name" value="Pept_S26A_signal_pept_1"/>
</dbReference>
<dbReference type="PANTHER" id="PTHR43390">
    <property type="entry name" value="SIGNAL PEPTIDASE I"/>
    <property type="match status" value="1"/>
</dbReference>
<evidence type="ECO:0000256" key="4">
    <source>
        <dbReference type="ARBA" id="ARBA00013208"/>
    </source>
</evidence>
<dbReference type="EMBL" id="CP073767">
    <property type="protein sequence ID" value="UWZ55041.1"/>
    <property type="molecule type" value="Genomic_DNA"/>
</dbReference>
<feature type="domain" description="Peptidase S26" evidence="8">
    <location>
        <begin position="103"/>
        <end position="140"/>
    </location>
</feature>
<sequence length="149" mass="15786">MWFLALLASLAGAAWALRRRVFAVTVEGASMAPALLPGDRLLARRLPGCRVRPGQVVILEKPAYPGGWHWADTALARPADGHWMIKRVAAVAGDPVPPELASGGLVPAGSIVVLGDNRDASIDSRELGFIPVDRVLGVALRPVRSSVRS</sequence>
<evidence type="ECO:0000313" key="9">
    <source>
        <dbReference type="EMBL" id="UWZ55041.1"/>
    </source>
</evidence>
<evidence type="ECO:0000256" key="6">
    <source>
        <dbReference type="ARBA" id="ARBA00022801"/>
    </source>
</evidence>
<keyword evidence="6" id="KW-0378">Hydrolase</keyword>
<evidence type="ECO:0000256" key="1">
    <source>
        <dbReference type="ARBA" id="ARBA00000677"/>
    </source>
</evidence>
<proteinExistence type="inferred from homology"/>
<evidence type="ECO:0000256" key="2">
    <source>
        <dbReference type="ARBA" id="ARBA00004401"/>
    </source>
</evidence>
<dbReference type="AlphaFoldDB" id="A0A9Q9IGD7"/>
<dbReference type="PANTHER" id="PTHR43390:SF1">
    <property type="entry name" value="CHLOROPLAST PROCESSING PEPTIDASE"/>
    <property type="match status" value="1"/>
</dbReference>
<dbReference type="PROSITE" id="PS00761">
    <property type="entry name" value="SPASE_I_3"/>
    <property type="match status" value="1"/>
</dbReference>
<dbReference type="InterPro" id="IPR019533">
    <property type="entry name" value="Peptidase_S26"/>
</dbReference>
<dbReference type="PROSITE" id="PS00501">
    <property type="entry name" value="SPASE_I_1"/>
    <property type="match status" value="1"/>
</dbReference>
<dbReference type="GO" id="GO:0009003">
    <property type="term" value="F:signal peptidase activity"/>
    <property type="evidence" value="ECO:0007669"/>
    <property type="project" value="UniProtKB-EC"/>
</dbReference>
<evidence type="ECO:0000313" key="10">
    <source>
        <dbReference type="Proteomes" id="UP001058003"/>
    </source>
</evidence>
<feature type="domain" description="Peptidase S26" evidence="8">
    <location>
        <begin position="6"/>
        <end position="96"/>
    </location>
</feature>
<dbReference type="InterPro" id="IPR019756">
    <property type="entry name" value="Pept_S26A_signal_pept_1_Ser-AS"/>
</dbReference>
<evidence type="ECO:0000256" key="5">
    <source>
        <dbReference type="ARBA" id="ARBA00022670"/>
    </source>
</evidence>
<keyword evidence="10" id="KW-1185">Reference proteome</keyword>
<comment type="catalytic activity">
    <reaction evidence="1">
        <text>Cleavage of hydrophobic, N-terminal signal or leader sequences from secreted and periplasmic proteins.</text>
        <dbReference type="EC" id="3.4.21.89"/>
    </reaction>
</comment>
<comment type="similarity">
    <text evidence="3">Belongs to the peptidase S26 family.</text>
</comment>
<dbReference type="PRINTS" id="PR00727">
    <property type="entry name" value="LEADERPTASE"/>
</dbReference>
<dbReference type="Pfam" id="PF10502">
    <property type="entry name" value="Peptidase_S26"/>
    <property type="match status" value="2"/>
</dbReference>
<evidence type="ECO:0000256" key="7">
    <source>
        <dbReference type="PIRSR" id="PIRSR600223-1"/>
    </source>
</evidence>
<evidence type="ECO:0000256" key="3">
    <source>
        <dbReference type="ARBA" id="ARBA00009370"/>
    </source>
</evidence>
<evidence type="ECO:0000259" key="8">
    <source>
        <dbReference type="Pfam" id="PF10502"/>
    </source>
</evidence>
<comment type="subcellular location">
    <subcellularLocation>
        <location evidence="2">Cell membrane</location>
        <topology evidence="2">Single-pass type II membrane protein</topology>
    </subcellularLocation>
</comment>
<reference evidence="9" key="1">
    <citation type="submission" date="2021-04" db="EMBL/GenBank/DDBJ databases">
        <title>Dactylosporangium aurantiacum NRRL B-8018 full assembly.</title>
        <authorList>
            <person name="Hartkoorn R.C."/>
            <person name="Beaudoing E."/>
            <person name="Hot D."/>
        </authorList>
    </citation>
    <scope>NUCLEOTIDE SEQUENCE</scope>
    <source>
        <strain evidence="9">NRRL B-8018</strain>
    </source>
</reference>
<dbReference type="OrthoDB" id="5518017at2"/>
<keyword evidence="5" id="KW-0645">Protease</keyword>
<dbReference type="GO" id="GO:0006465">
    <property type="term" value="P:signal peptide processing"/>
    <property type="evidence" value="ECO:0007669"/>
    <property type="project" value="InterPro"/>
</dbReference>
<organism evidence="9 10">
    <name type="scientific">Dactylosporangium aurantiacum</name>
    <dbReference type="NCBI Taxonomy" id="35754"/>
    <lineage>
        <taxon>Bacteria</taxon>
        <taxon>Bacillati</taxon>
        <taxon>Actinomycetota</taxon>
        <taxon>Actinomycetes</taxon>
        <taxon>Micromonosporales</taxon>
        <taxon>Micromonosporaceae</taxon>
        <taxon>Dactylosporangium</taxon>
    </lineage>
</organism>
<dbReference type="SUPFAM" id="SSF51306">
    <property type="entry name" value="LexA/Signal peptidase"/>
    <property type="match status" value="1"/>
</dbReference>